<proteinExistence type="predicted"/>
<accession>A0A7S0AEM7</accession>
<dbReference type="Gene3D" id="1.20.120.550">
    <property type="entry name" value="Membrane associated eicosanoid/glutathione metabolism-like domain"/>
    <property type="match status" value="1"/>
</dbReference>
<dbReference type="EMBL" id="HBEG01025382">
    <property type="protein sequence ID" value="CAD8361569.1"/>
    <property type="molecule type" value="Transcribed_RNA"/>
</dbReference>
<dbReference type="SUPFAM" id="SSF161084">
    <property type="entry name" value="MAPEG domain-like"/>
    <property type="match status" value="1"/>
</dbReference>
<dbReference type="InterPro" id="IPR001129">
    <property type="entry name" value="Membr-assoc_MAPEG"/>
</dbReference>
<feature type="transmembrane region" description="Helical" evidence="5">
    <location>
        <begin position="14"/>
        <end position="33"/>
    </location>
</feature>
<gene>
    <name evidence="6" type="ORF">PBAH0796_LOCUS15441</name>
</gene>
<protein>
    <submittedName>
        <fullName evidence="6">Uncharacterized protein</fullName>
    </submittedName>
</protein>
<evidence type="ECO:0000256" key="3">
    <source>
        <dbReference type="ARBA" id="ARBA00022989"/>
    </source>
</evidence>
<feature type="transmembrane region" description="Helical" evidence="5">
    <location>
        <begin position="158"/>
        <end position="182"/>
    </location>
</feature>
<evidence type="ECO:0000256" key="2">
    <source>
        <dbReference type="ARBA" id="ARBA00022692"/>
    </source>
</evidence>
<keyword evidence="4 5" id="KW-0472">Membrane</keyword>
<dbReference type="AlphaFoldDB" id="A0A7S0AEM7"/>
<evidence type="ECO:0000256" key="5">
    <source>
        <dbReference type="SAM" id="Phobius"/>
    </source>
</evidence>
<keyword evidence="3 5" id="KW-1133">Transmembrane helix</keyword>
<name>A0A7S0AEM7_9DINO</name>
<sequence length="204" mass="22221">MGISAVKIIDGQDYSLPILVTLVYFVLFQLFMVNQVKAKIDAGKGDPAKLNRFDYSNKFWEMADRSFMNFLEQTPAFVSLMWLCAVFCNAESAGTAGLVYCVARAAFPVLWAVKGKWTLLIELSTQPCYAAVNYYNVCLLYLLCTGEQLRALLPSNPVGVVGVVAGLQIACTICVFFPGFAIASLMAKGFAPAGELQEGLVANK</sequence>
<dbReference type="GO" id="GO:0016020">
    <property type="term" value="C:membrane"/>
    <property type="evidence" value="ECO:0007669"/>
    <property type="project" value="UniProtKB-SubCell"/>
</dbReference>
<evidence type="ECO:0000256" key="4">
    <source>
        <dbReference type="ARBA" id="ARBA00023136"/>
    </source>
</evidence>
<keyword evidence="2 5" id="KW-0812">Transmembrane</keyword>
<organism evidence="6">
    <name type="scientific">Pyrodinium bahamense</name>
    <dbReference type="NCBI Taxonomy" id="73915"/>
    <lineage>
        <taxon>Eukaryota</taxon>
        <taxon>Sar</taxon>
        <taxon>Alveolata</taxon>
        <taxon>Dinophyceae</taxon>
        <taxon>Gonyaulacales</taxon>
        <taxon>Pyrocystaceae</taxon>
        <taxon>Pyrodinium</taxon>
    </lineage>
</organism>
<comment type="subcellular location">
    <subcellularLocation>
        <location evidence="1">Membrane</location>
    </subcellularLocation>
</comment>
<dbReference type="InterPro" id="IPR023352">
    <property type="entry name" value="MAPEG-like_dom_sf"/>
</dbReference>
<dbReference type="Pfam" id="PF01124">
    <property type="entry name" value="MAPEG"/>
    <property type="match status" value="1"/>
</dbReference>
<reference evidence="6" key="1">
    <citation type="submission" date="2021-01" db="EMBL/GenBank/DDBJ databases">
        <authorList>
            <person name="Corre E."/>
            <person name="Pelletier E."/>
            <person name="Niang G."/>
            <person name="Scheremetjew M."/>
            <person name="Finn R."/>
            <person name="Kale V."/>
            <person name="Holt S."/>
            <person name="Cochrane G."/>
            <person name="Meng A."/>
            <person name="Brown T."/>
            <person name="Cohen L."/>
        </authorList>
    </citation>
    <scope>NUCLEOTIDE SEQUENCE</scope>
    <source>
        <strain evidence="6">Pbaha01</strain>
    </source>
</reference>
<evidence type="ECO:0000313" key="6">
    <source>
        <dbReference type="EMBL" id="CAD8361569.1"/>
    </source>
</evidence>
<evidence type="ECO:0000256" key="1">
    <source>
        <dbReference type="ARBA" id="ARBA00004370"/>
    </source>
</evidence>